<dbReference type="Proteomes" id="UP000694561">
    <property type="component" value="Unplaced"/>
</dbReference>
<feature type="compositionally biased region" description="Basic residues" evidence="1">
    <location>
        <begin position="166"/>
        <end position="178"/>
    </location>
</feature>
<reference evidence="2" key="1">
    <citation type="submission" date="2025-08" db="UniProtKB">
        <authorList>
            <consortium name="Ensembl"/>
        </authorList>
    </citation>
    <scope>IDENTIFICATION</scope>
</reference>
<feature type="region of interest" description="Disordered" evidence="1">
    <location>
        <begin position="1"/>
        <end position="178"/>
    </location>
</feature>
<evidence type="ECO:0000256" key="1">
    <source>
        <dbReference type="SAM" id="MobiDB-lite"/>
    </source>
</evidence>
<feature type="compositionally biased region" description="Pro residues" evidence="1">
    <location>
        <begin position="57"/>
        <end position="67"/>
    </location>
</feature>
<accession>A0A8C6FCW6</accession>
<organism evidence="2 3">
    <name type="scientific">Monodon monoceros</name>
    <name type="common">Narwhal</name>
    <name type="synonym">Ceratodon monodon</name>
    <dbReference type="NCBI Taxonomy" id="40151"/>
    <lineage>
        <taxon>Eukaryota</taxon>
        <taxon>Metazoa</taxon>
        <taxon>Chordata</taxon>
        <taxon>Craniata</taxon>
        <taxon>Vertebrata</taxon>
        <taxon>Euteleostomi</taxon>
        <taxon>Mammalia</taxon>
        <taxon>Eutheria</taxon>
        <taxon>Laurasiatheria</taxon>
        <taxon>Artiodactyla</taxon>
        <taxon>Whippomorpha</taxon>
        <taxon>Cetacea</taxon>
        <taxon>Odontoceti</taxon>
        <taxon>Monodontidae</taxon>
        <taxon>Monodon</taxon>
    </lineage>
</organism>
<dbReference type="Ensembl" id="ENSMMNT00015029965.1">
    <property type="protein sequence ID" value="ENSMMNP00015027260.1"/>
    <property type="gene ID" value="ENSMMNG00015019929.1"/>
</dbReference>
<evidence type="ECO:0000313" key="2">
    <source>
        <dbReference type="Ensembl" id="ENSMMNP00015027260.1"/>
    </source>
</evidence>
<dbReference type="GeneTree" id="ENSGT00970000197142"/>
<sequence>MAHTEKRTVRRLTSPPRTEGGGSGSRAAPGTGKLRFSRAPAGRRWKESGKQGRRPGTLPPPPCPRLPHPPERVPASPHPAPQRRRPPWAPPTAALRLGSRAPSSCGCPETPPPGAPPRRARPAPASLLRSRERAPCASRFAAPPALLVARPGAGRPGAGCGLRSPRPCRPRKRQSPAR</sequence>
<reference evidence="2" key="2">
    <citation type="submission" date="2025-09" db="UniProtKB">
        <authorList>
            <consortium name="Ensembl"/>
        </authorList>
    </citation>
    <scope>IDENTIFICATION</scope>
</reference>
<name>A0A8C6FCW6_MONMO</name>
<protein>
    <submittedName>
        <fullName evidence="2">Uncharacterized protein</fullName>
    </submittedName>
</protein>
<evidence type="ECO:0000313" key="3">
    <source>
        <dbReference type="Proteomes" id="UP000694561"/>
    </source>
</evidence>
<keyword evidence="3" id="KW-1185">Reference proteome</keyword>
<dbReference type="AlphaFoldDB" id="A0A8C6FCW6"/>
<proteinExistence type="predicted"/>